<keyword evidence="3 10" id="KW-0813">Transport</keyword>
<evidence type="ECO:0000256" key="12">
    <source>
        <dbReference type="SAM" id="MobiDB-lite"/>
    </source>
</evidence>
<feature type="signal peptide" evidence="13">
    <location>
        <begin position="1"/>
        <end position="29"/>
    </location>
</feature>
<evidence type="ECO:0000256" key="1">
    <source>
        <dbReference type="ARBA" id="ARBA00004571"/>
    </source>
</evidence>
<dbReference type="Proteomes" id="UP000187526">
    <property type="component" value="Unassembled WGS sequence"/>
</dbReference>
<comment type="similarity">
    <text evidence="2 10 11">Belongs to the TonB-dependent receptor family.</text>
</comment>
<comment type="subcellular location">
    <subcellularLocation>
        <location evidence="1 10">Cell outer membrane</location>
        <topology evidence="1 10">Multi-pass membrane protein</topology>
    </subcellularLocation>
</comment>
<organism evidence="16 17">
    <name type="scientific">Azonexus hydrophilus</name>
    <dbReference type="NCBI Taxonomy" id="418702"/>
    <lineage>
        <taxon>Bacteria</taxon>
        <taxon>Pseudomonadati</taxon>
        <taxon>Pseudomonadota</taxon>
        <taxon>Betaproteobacteria</taxon>
        <taxon>Rhodocyclales</taxon>
        <taxon>Azonexaceae</taxon>
        <taxon>Azonexus</taxon>
    </lineage>
</organism>
<dbReference type="PANTHER" id="PTHR32552:SF84">
    <property type="entry name" value="TONB-DEPENDENT RECEPTOR-RELATED"/>
    <property type="match status" value="1"/>
</dbReference>
<keyword evidence="5 10" id="KW-0812">Transmembrane</keyword>
<dbReference type="InterPro" id="IPR000531">
    <property type="entry name" value="Beta-barrel_TonB"/>
</dbReference>
<proteinExistence type="inferred from homology"/>
<dbReference type="InterPro" id="IPR036942">
    <property type="entry name" value="Beta-barrel_TonB_sf"/>
</dbReference>
<feature type="region of interest" description="Disordered" evidence="12">
    <location>
        <begin position="84"/>
        <end position="103"/>
    </location>
</feature>
<evidence type="ECO:0000256" key="11">
    <source>
        <dbReference type="RuleBase" id="RU003357"/>
    </source>
</evidence>
<feature type="domain" description="TonB-dependent receptor plug" evidence="15">
    <location>
        <begin position="64"/>
        <end position="165"/>
    </location>
</feature>
<dbReference type="NCBIfam" id="TIGR01783">
    <property type="entry name" value="TonB-siderophor"/>
    <property type="match status" value="1"/>
</dbReference>
<dbReference type="AlphaFoldDB" id="A0A1R1ICQ0"/>
<evidence type="ECO:0000256" key="9">
    <source>
        <dbReference type="ARBA" id="ARBA00023237"/>
    </source>
</evidence>
<dbReference type="Pfam" id="PF00593">
    <property type="entry name" value="TonB_dep_Rec_b-barrel"/>
    <property type="match status" value="1"/>
</dbReference>
<name>A0A1R1ICQ0_9RHOO</name>
<evidence type="ECO:0000256" key="8">
    <source>
        <dbReference type="ARBA" id="ARBA00023170"/>
    </source>
</evidence>
<comment type="caution">
    <text evidence="16">The sequence shown here is derived from an EMBL/GenBank/DDBJ whole genome shotgun (WGS) entry which is preliminary data.</text>
</comment>
<reference evidence="16 17" key="1">
    <citation type="submission" date="2016-10" db="EMBL/GenBank/DDBJ databases">
        <title>Alkaliphiles isolated from bioreactors.</title>
        <authorList>
            <person name="Salah Z."/>
            <person name="Rout S.P."/>
            <person name="Humphreys P.N."/>
        </authorList>
    </citation>
    <scope>NUCLEOTIDE SEQUENCE [LARGE SCALE GENOMIC DNA]</scope>
    <source>
        <strain evidence="16 17">ZS02</strain>
    </source>
</reference>
<dbReference type="InterPro" id="IPR039426">
    <property type="entry name" value="TonB-dep_rcpt-like"/>
</dbReference>
<dbReference type="Gene3D" id="2.40.170.20">
    <property type="entry name" value="TonB-dependent receptor, beta-barrel domain"/>
    <property type="match status" value="1"/>
</dbReference>
<evidence type="ECO:0000313" key="17">
    <source>
        <dbReference type="Proteomes" id="UP000187526"/>
    </source>
</evidence>
<keyword evidence="17" id="KW-1185">Reference proteome</keyword>
<dbReference type="GO" id="GO:0038023">
    <property type="term" value="F:signaling receptor activity"/>
    <property type="evidence" value="ECO:0007669"/>
    <property type="project" value="InterPro"/>
</dbReference>
<dbReference type="GO" id="GO:0009279">
    <property type="term" value="C:cell outer membrane"/>
    <property type="evidence" value="ECO:0007669"/>
    <property type="project" value="UniProtKB-SubCell"/>
</dbReference>
<keyword evidence="13" id="KW-0732">Signal</keyword>
<dbReference type="RefSeq" id="WP_076091794.1">
    <property type="nucleotide sequence ID" value="NZ_MTHD01000001.1"/>
</dbReference>
<keyword evidence="4 10" id="KW-1134">Transmembrane beta strand</keyword>
<evidence type="ECO:0000256" key="6">
    <source>
        <dbReference type="ARBA" id="ARBA00023077"/>
    </source>
</evidence>
<evidence type="ECO:0000256" key="3">
    <source>
        <dbReference type="ARBA" id="ARBA00022448"/>
    </source>
</evidence>
<dbReference type="GO" id="GO:0015344">
    <property type="term" value="F:siderophore uptake transmembrane transporter activity"/>
    <property type="evidence" value="ECO:0007669"/>
    <property type="project" value="TreeGrafter"/>
</dbReference>
<dbReference type="SUPFAM" id="SSF56935">
    <property type="entry name" value="Porins"/>
    <property type="match status" value="1"/>
</dbReference>
<keyword evidence="8 16" id="KW-0675">Receptor</keyword>
<evidence type="ECO:0000259" key="15">
    <source>
        <dbReference type="Pfam" id="PF07715"/>
    </source>
</evidence>
<feature type="chain" id="PRO_5012661192" evidence="13">
    <location>
        <begin position="30"/>
        <end position="723"/>
    </location>
</feature>
<dbReference type="EMBL" id="MTHD01000001">
    <property type="protein sequence ID" value="OMG56546.1"/>
    <property type="molecule type" value="Genomic_DNA"/>
</dbReference>
<dbReference type="Gene3D" id="2.170.130.10">
    <property type="entry name" value="TonB-dependent receptor, plug domain"/>
    <property type="match status" value="1"/>
</dbReference>
<evidence type="ECO:0000256" key="4">
    <source>
        <dbReference type="ARBA" id="ARBA00022452"/>
    </source>
</evidence>
<dbReference type="GO" id="GO:0015891">
    <property type="term" value="P:siderophore transport"/>
    <property type="evidence" value="ECO:0007669"/>
    <property type="project" value="InterPro"/>
</dbReference>
<dbReference type="PROSITE" id="PS52016">
    <property type="entry name" value="TONB_DEPENDENT_REC_3"/>
    <property type="match status" value="1"/>
</dbReference>
<evidence type="ECO:0000256" key="13">
    <source>
        <dbReference type="SAM" id="SignalP"/>
    </source>
</evidence>
<gene>
    <name evidence="16" type="ORF">BJN45_02720</name>
</gene>
<evidence type="ECO:0000313" key="16">
    <source>
        <dbReference type="EMBL" id="OMG56546.1"/>
    </source>
</evidence>
<keyword evidence="9 10" id="KW-0998">Cell outer membrane</keyword>
<evidence type="ECO:0000256" key="2">
    <source>
        <dbReference type="ARBA" id="ARBA00009810"/>
    </source>
</evidence>
<accession>A0A1R1ICQ0</accession>
<evidence type="ECO:0000256" key="10">
    <source>
        <dbReference type="PROSITE-ProRule" id="PRU01360"/>
    </source>
</evidence>
<evidence type="ECO:0000256" key="7">
    <source>
        <dbReference type="ARBA" id="ARBA00023136"/>
    </source>
</evidence>
<keyword evidence="6 11" id="KW-0798">TonB box</keyword>
<keyword evidence="7 10" id="KW-0472">Membrane</keyword>
<dbReference type="InterPro" id="IPR010105">
    <property type="entry name" value="TonB_sidphr_rcpt"/>
</dbReference>
<feature type="compositionally biased region" description="Polar residues" evidence="12">
    <location>
        <begin position="85"/>
        <end position="103"/>
    </location>
</feature>
<protein>
    <submittedName>
        <fullName evidence="16">TonB-dependent siderophore receptor</fullName>
    </submittedName>
</protein>
<dbReference type="Pfam" id="PF07715">
    <property type="entry name" value="Plug"/>
    <property type="match status" value="1"/>
</dbReference>
<dbReference type="OrthoDB" id="127311at2"/>
<dbReference type="STRING" id="418702.BJN45_02720"/>
<evidence type="ECO:0000256" key="5">
    <source>
        <dbReference type="ARBA" id="ARBA00022692"/>
    </source>
</evidence>
<dbReference type="PANTHER" id="PTHR32552">
    <property type="entry name" value="FERRICHROME IRON RECEPTOR-RELATED"/>
    <property type="match status" value="1"/>
</dbReference>
<feature type="domain" description="TonB-dependent receptor-like beta-barrel" evidence="14">
    <location>
        <begin position="247"/>
        <end position="692"/>
    </location>
</feature>
<dbReference type="InterPro" id="IPR012910">
    <property type="entry name" value="Plug_dom"/>
</dbReference>
<dbReference type="InterPro" id="IPR037066">
    <property type="entry name" value="Plug_dom_sf"/>
</dbReference>
<sequence length="723" mass="79191">MLLHESTGRNALKPLSLALWLAFSTGLAAADSVLDEMTVTDSVLGEPLDLTRKHQTGSRLGLTVRETPASVTVVDRETLERRGVESTQEALKNVPGMTSSSAPGSPGSVFYRGFSGASVTQLFNGITVQYDAIAGRAVDSWIYDRVEAIGGASGFLHGAGAVGGTVNYVTKLASRDGDLTEMKAAYGRFDASQLALGANRRIGDSNVLRLDLNRSSVNGWSDGTKRNAHEVAASWLAELTPTLSHTLALEYQNEKVDRPYWGTPILKPVGSRVAIDEGTRFKNYNSADGVYEQTVRWGRSILEYKAGDRLNLRNTFYHYDALRDYRNVETYAFNATNTGVIRSNALLQRHDQSLNGNRLEFTWQDSLGGRPSTWAGGFDYSVNKQTRFPLSVAGPFGTVNPYDFSTEDFFSLPGVTPGYNPDRSNRVKTLAVFLENRTFLTPALSLLTGLRHDRIDLEVTNHRAVTATNPGYFERRYTPTTGRIALAWELTPHANVYVQYSTAADPPSGILTTATFTQVRDFDLTTGKQWEIGSKFSFADGRGSGTLAYYDITRRNIAVSDPNNPGTTIPVGQQSSRGIELALGYRISSGLQLAGNLSLVDAQYDDFNETVGGVAVSRAGNRPTNIPKRVANLWLTYSPLANVELGSDLRQVSSRYANSANTLSDEGYTLLGAYASYQVDRRTRIVLRGKNLTDEIYAESFSGTNMIYLGRPRTVDLSIQTSF</sequence>
<evidence type="ECO:0000259" key="14">
    <source>
        <dbReference type="Pfam" id="PF00593"/>
    </source>
</evidence>
<dbReference type="CDD" id="cd01347">
    <property type="entry name" value="ligand_gated_channel"/>
    <property type="match status" value="1"/>
</dbReference>